<dbReference type="EMBL" id="CP051677">
    <property type="protein sequence ID" value="QJD80119.1"/>
    <property type="molecule type" value="Genomic_DNA"/>
</dbReference>
<keyword evidence="14" id="KW-0829">Tyrosine-protein kinase</keyword>
<feature type="domain" description="AAA" evidence="18">
    <location>
        <begin position="577"/>
        <end position="707"/>
    </location>
</feature>
<comment type="subcellular location">
    <subcellularLocation>
        <location evidence="1">Cell inner membrane</location>
        <topology evidence="1">Multi-pass membrane protein</topology>
    </subcellularLocation>
</comment>
<keyword evidence="10 20" id="KW-0418">Kinase</keyword>
<dbReference type="InterPro" id="IPR050445">
    <property type="entry name" value="Bact_polysacc_biosynth/exp"/>
</dbReference>
<feature type="transmembrane region" description="Helical" evidence="16">
    <location>
        <begin position="25"/>
        <end position="44"/>
    </location>
</feature>
<dbReference type="InterPro" id="IPR025669">
    <property type="entry name" value="AAA_dom"/>
</dbReference>
<dbReference type="PANTHER" id="PTHR32309:SF13">
    <property type="entry name" value="FERRIC ENTEROBACTIN TRANSPORT PROTEIN FEPE"/>
    <property type="match status" value="1"/>
</dbReference>
<evidence type="ECO:0000259" key="18">
    <source>
        <dbReference type="Pfam" id="PF13614"/>
    </source>
</evidence>
<dbReference type="PANTHER" id="PTHR32309">
    <property type="entry name" value="TYROSINE-PROTEIN KINASE"/>
    <property type="match status" value="1"/>
</dbReference>
<evidence type="ECO:0000256" key="4">
    <source>
        <dbReference type="ARBA" id="ARBA00011903"/>
    </source>
</evidence>
<dbReference type="InterPro" id="IPR003856">
    <property type="entry name" value="LPS_length_determ_N"/>
</dbReference>
<keyword evidence="7 20" id="KW-0808">Transferase</keyword>
<evidence type="ECO:0000256" key="16">
    <source>
        <dbReference type="SAM" id="Phobius"/>
    </source>
</evidence>
<evidence type="ECO:0000256" key="13">
    <source>
        <dbReference type="ARBA" id="ARBA00023136"/>
    </source>
</evidence>
<feature type="domain" description="Tyrosine-protein kinase G-rich" evidence="19">
    <location>
        <begin position="431"/>
        <end position="509"/>
    </location>
</feature>
<keyword evidence="21" id="KW-1185">Reference proteome</keyword>
<evidence type="ECO:0000259" key="17">
    <source>
        <dbReference type="Pfam" id="PF02706"/>
    </source>
</evidence>
<evidence type="ECO:0000313" key="20">
    <source>
        <dbReference type="EMBL" id="QJD80119.1"/>
    </source>
</evidence>
<dbReference type="GO" id="GO:0004715">
    <property type="term" value="F:non-membrane spanning protein tyrosine kinase activity"/>
    <property type="evidence" value="ECO:0007669"/>
    <property type="project" value="UniProtKB-EC"/>
</dbReference>
<dbReference type="AlphaFoldDB" id="A0A7L5DNS6"/>
<dbReference type="Pfam" id="PF13614">
    <property type="entry name" value="AAA_31"/>
    <property type="match status" value="1"/>
</dbReference>
<accession>A0A7L5DNS6</accession>
<dbReference type="Pfam" id="PF02706">
    <property type="entry name" value="Wzz"/>
    <property type="match status" value="1"/>
</dbReference>
<evidence type="ECO:0000256" key="5">
    <source>
        <dbReference type="ARBA" id="ARBA00022475"/>
    </source>
</evidence>
<keyword evidence="9" id="KW-0547">Nucleotide-binding</keyword>
<evidence type="ECO:0000256" key="11">
    <source>
        <dbReference type="ARBA" id="ARBA00022840"/>
    </source>
</evidence>
<evidence type="ECO:0000256" key="14">
    <source>
        <dbReference type="ARBA" id="ARBA00023137"/>
    </source>
</evidence>
<evidence type="ECO:0000313" key="21">
    <source>
        <dbReference type="Proteomes" id="UP000501128"/>
    </source>
</evidence>
<dbReference type="EC" id="2.7.10.2" evidence="4"/>
<dbReference type="SUPFAM" id="SSF52540">
    <property type="entry name" value="P-loop containing nucleoside triphosphate hydrolases"/>
    <property type="match status" value="1"/>
</dbReference>
<dbReference type="Gene3D" id="3.40.50.300">
    <property type="entry name" value="P-loop containing nucleotide triphosphate hydrolases"/>
    <property type="match status" value="1"/>
</dbReference>
<proteinExistence type="inferred from homology"/>
<evidence type="ECO:0000256" key="2">
    <source>
        <dbReference type="ARBA" id="ARBA00007316"/>
    </source>
</evidence>
<reference evidence="20 21" key="1">
    <citation type="submission" date="2020-04" db="EMBL/GenBank/DDBJ databases">
        <title>Genome sequencing of novel species.</title>
        <authorList>
            <person name="Heo J."/>
            <person name="Kim S.-J."/>
            <person name="Kim J.-S."/>
            <person name="Hong S.-B."/>
            <person name="Kwon S.-W."/>
        </authorList>
    </citation>
    <scope>NUCLEOTIDE SEQUENCE [LARGE SCALE GENOMIC DNA]</scope>
    <source>
        <strain evidence="20 21">CJU-R4</strain>
    </source>
</reference>
<organism evidence="20 21">
    <name type="scientific">Spirosoma rhododendri</name>
    <dbReference type="NCBI Taxonomy" id="2728024"/>
    <lineage>
        <taxon>Bacteria</taxon>
        <taxon>Pseudomonadati</taxon>
        <taxon>Bacteroidota</taxon>
        <taxon>Cytophagia</taxon>
        <taxon>Cytophagales</taxon>
        <taxon>Cytophagaceae</taxon>
        <taxon>Spirosoma</taxon>
    </lineage>
</organism>
<gene>
    <name evidence="20" type="ORF">HH216_18150</name>
</gene>
<keyword evidence="13 16" id="KW-0472">Membrane</keyword>
<comment type="similarity">
    <text evidence="2">Belongs to the CpsD/CapB family.</text>
</comment>
<evidence type="ECO:0000256" key="8">
    <source>
        <dbReference type="ARBA" id="ARBA00022692"/>
    </source>
</evidence>
<keyword evidence="11" id="KW-0067">ATP-binding</keyword>
<comment type="catalytic activity">
    <reaction evidence="15">
        <text>L-tyrosyl-[protein] + ATP = O-phospho-L-tyrosyl-[protein] + ADP + H(+)</text>
        <dbReference type="Rhea" id="RHEA:10596"/>
        <dbReference type="Rhea" id="RHEA-COMP:10136"/>
        <dbReference type="Rhea" id="RHEA-COMP:20101"/>
        <dbReference type="ChEBI" id="CHEBI:15378"/>
        <dbReference type="ChEBI" id="CHEBI:30616"/>
        <dbReference type="ChEBI" id="CHEBI:46858"/>
        <dbReference type="ChEBI" id="CHEBI:61978"/>
        <dbReference type="ChEBI" id="CHEBI:456216"/>
        <dbReference type="EC" id="2.7.10.2"/>
    </reaction>
</comment>
<evidence type="ECO:0000259" key="19">
    <source>
        <dbReference type="Pfam" id="PF13807"/>
    </source>
</evidence>
<dbReference type="KEGG" id="srho:HH216_18150"/>
<dbReference type="GO" id="GO:0005524">
    <property type="term" value="F:ATP binding"/>
    <property type="evidence" value="ECO:0007669"/>
    <property type="project" value="UniProtKB-KW"/>
</dbReference>
<dbReference type="NCBIfam" id="TIGR01007">
    <property type="entry name" value="eps_fam"/>
    <property type="match status" value="1"/>
</dbReference>
<evidence type="ECO:0000256" key="15">
    <source>
        <dbReference type="ARBA" id="ARBA00051245"/>
    </source>
</evidence>
<dbReference type="InterPro" id="IPR032807">
    <property type="entry name" value="GNVR"/>
</dbReference>
<keyword evidence="6" id="KW-0997">Cell inner membrane</keyword>
<comment type="similarity">
    <text evidence="3">Belongs to the etk/wzc family.</text>
</comment>
<evidence type="ECO:0000256" key="9">
    <source>
        <dbReference type="ARBA" id="ARBA00022741"/>
    </source>
</evidence>
<keyword evidence="5" id="KW-1003">Cell membrane</keyword>
<dbReference type="GO" id="GO:0005886">
    <property type="term" value="C:plasma membrane"/>
    <property type="evidence" value="ECO:0007669"/>
    <property type="project" value="UniProtKB-SubCell"/>
</dbReference>
<name>A0A7L5DNS6_9BACT</name>
<evidence type="ECO:0000256" key="1">
    <source>
        <dbReference type="ARBA" id="ARBA00004429"/>
    </source>
</evidence>
<evidence type="ECO:0000256" key="12">
    <source>
        <dbReference type="ARBA" id="ARBA00022989"/>
    </source>
</evidence>
<dbReference type="InterPro" id="IPR027417">
    <property type="entry name" value="P-loop_NTPase"/>
</dbReference>
<evidence type="ECO:0000256" key="3">
    <source>
        <dbReference type="ARBA" id="ARBA00008883"/>
    </source>
</evidence>
<dbReference type="InterPro" id="IPR005702">
    <property type="entry name" value="Wzc-like_C"/>
</dbReference>
<dbReference type="Proteomes" id="UP000501128">
    <property type="component" value="Chromosome"/>
</dbReference>
<protein>
    <recommendedName>
        <fullName evidence="4">non-specific protein-tyrosine kinase</fullName>
        <ecNumber evidence="4">2.7.10.2</ecNumber>
    </recommendedName>
</protein>
<evidence type="ECO:0000256" key="10">
    <source>
        <dbReference type="ARBA" id="ARBA00022777"/>
    </source>
</evidence>
<evidence type="ECO:0000256" key="7">
    <source>
        <dbReference type="ARBA" id="ARBA00022679"/>
    </source>
</evidence>
<evidence type="ECO:0000256" key="6">
    <source>
        <dbReference type="ARBA" id="ARBA00022519"/>
    </source>
</evidence>
<sequence>MIDSAYSEVKKPVNMRAFLAKYTRNWYWFALAIVVSLAGAYFYLRYTPPVYQVSSVLLIQKESKDPTDAEIIATQKGPASEKIIENEIEVIKSRNLIRRVVDELNLSVAYFQPGAVRKQEEVYTKSPIAVVIQDSLAPEAYTTPLQIQVLNRNQFELQEGEGSPAARYSFDQPVKRSFGTFRVRLTNPTGSLDTRPVAVTFSDPEEVAQSIQTSLKAELVNQKGTTLKLSMETTLPDRGKAILGRLMNDYALSLANDRSQEVNSALALIDERLRLITGELNSVEKNVESYKSGQGITDLSTEGNLVFEAAKANDAKMNDIQFQVQTLDGVEKYLKSNGSGVAPAVASINDPMLTGLLTKLGDLQGEQEKYNRTTQPGNPFRQTVEAQVQNTRKAIDEYVVNERQNLQVMQNNLKARSNQLTSSLRTIPRKEREFLTIKRQQAIKENLYLLLLQKREEATIAHASKSQDSRVMDKPYASPRPVKPSTSGVYLLALFAGLLIPAGFIEARSAASDKVKSKRDIETEAKVPVFAEIVRKPKGQRTNLVDLSTPSIIAEQFRMLRANLQYAAGPGQSSAGRVILVTSSVSGEGKSFISVNLALSLATLNKKVVVLELDLRKPQIAQYLGMDWTKSGLSDFLTGQPMADSLVRQSVVNPNLYVIPSGPIPANPTELLSNGRIDSLIASLRQEYDFIIMDTPPVSMLADASLLSEYADTTFYVVRHEYTPRNYMRLLSDLHDSQRFPSLNVIVNAVNYPNGEDFGYGYAYASSKAY</sequence>
<feature type="domain" description="Polysaccharide chain length determinant N-terminal" evidence="17">
    <location>
        <begin position="23"/>
        <end position="104"/>
    </location>
</feature>
<dbReference type="Pfam" id="PF13807">
    <property type="entry name" value="GNVR"/>
    <property type="match status" value="1"/>
</dbReference>
<keyword evidence="8 16" id="KW-0812">Transmembrane</keyword>
<dbReference type="CDD" id="cd05387">
    <property type="entry name" value="BY-kinase"/>
    <property type="match status" value="1"/>
</dbReference>
<keyword evidence="12 16" id="KW-1133">Transmembrane helix</keyword>